<dbReference type="InterPro" id="IPR002110">
    <property type="entry name" value="Ankyrin_rpt"/>
</dbReference>
<dbReference type="Gene3D" id="1.25.40.20">
    <property type="entry name" value="Ankyrin repeat-containing domain"/>
    <property type="match status" value="1"/>
</dbReference>
<dbReference type="PROSITE" id="PS50088">
    <property type="entry name" value="ANK_REPEAT"/>
    <property type="match status" value="3"/>
</dbReference>
<dbReference type="SUPFAM" id="SSF48403">
    <property type="entry name" value="Ankyrin repeat"/>
    <property type="match status" value="1"/>
</dbReference>
<dbReference type="PANTHER" id="PTHR10622:SF10">
    <property type="entry name" value="HET DOMAIN-CONTAINING PROTEIN"/>
    <property type="match status" value="1"/>
</dbReference>
<feature type="coiled-coil region" evidence="2">
    <location>
        <begin position="521"/>
        <end position="597"/>
    </location>
</feature>
<evidence type="ECO:0000313" key="5">
    <source>
        <dbReference type="EMBL" id="KAK4447770.1"/>
    </source>
</evidence>
<feature type="repeat" description="ANK" evidence="1">
    <location>
        <begin position="638"/>
        <end position="670"/>
    </location>
</feature>
<feature type="compositionally biased region" description="Polar residues" evidence="3">
    <location>
        <begin position="805"/>
        <end position="825"/>
    </location>
</feature>
<organism evidence="5 6">
    <name type="scientific">Podospora aff. communis PSN243</name>
    <dbReference type="NCBI Taxonomy" id="3040156"/>
    <lineage>
        <taxon>Eukaryota</taxon>
        <taxon>Fungi</taxon>
        <taxon>Dikarya</taxon>
        <taxon>Ascomycota</taxon>
        <taxon>Pezizomycotina</taxon>
        <taxon>Sordariomycetes</taxon>
        <taxon>Sordariomycetidae</taxon>
        <taxon>Sordariales</taxon>
        <taxon>Podosporaceae</taxon>
        <taxon>Podospora</taxon>
    </lineage>
</organism>
<feature type="repeat" description="ANK" evidence="1">
    <location>
        <begin position="671"/>
        <end position="703"/>
    </location>
</feature>
<feature type="domain" description="DUF8212" evidence="4">
    <location>
        <begin position="229"/>
        <end position="261"/>
    </location>
</feature>
<dbReference type="PRINTS" id="PR01415">
    <property type="entry name" value="ANKYRIN"/>
</dbReference>
<accession>A0AAV9GK08</accession>
<feature type="region of interest" description="Disordered" evidence="3">
    <location>
        <begin position="770"/>
        <end position="866"/>
    </location>
</feature>
<feature type="repeat" description="ANK" evidence="1">
    <location>
        <begin position="706"/>
        <end position="739"/>
    </location>
</feature>
<feature type="compositionally biased region" description="Polar residues" evidence="3">
    <location>
        <begin position="770"/>
        <end position="798"/>
    </location>
</feature>
<dbReference type="AlphaFoldDB" id="A0AAV9GK08"/>
<dbReference type="InterPro" id="IPR058525">
    <property type="entry name" value="DUF8212"/>
</dbReference>
<evidence type="ECO:0000259" key="4">
    <source>
        <dbReference type="Pfam" id="PF26640"/>
    </source>
</evidence>
<keyword evidence="6" id="KW-1185">Reference proteome</keyword>
<dbReference type="SMART" id="SM00248">
    <property type="entry name" value="ANK"/>
    <property type="match status" value="3"/>
</dbReference>
<sequence length="866" mass="95620">MKLHSSWLVATRWKANTESKMRLINVKTLKLEAFLDHEAPPYAIVSHTWGDPDEELTISDIDGTVEKPGIGLTKLRGCCQQAMKDGLDYVWMDTCCIDKRDSASICYAYLSDVPTEDPKAPDSKFRGSRWFSRGWTLQELLAPKDLNFYSSNWEHIGSKVSLCVVIESITGIPRLVLKGVDGLQTISVAQRMSWAAKRETKRKEDRAYSLQGIFGIQGMATIYGEGEQKAFFRLQEEIIKSTADHSILAWGLRGKQLPPTDGAPITAGRVLAATPADFAHSGHIVSRVKTRTSLDFVNISRGGVQIHMPLLPGALVPGSATQLKFGLLSCGPANDPSTVIAILLVEAGPDSPGEFVRPADSRPVLHPTVQSSAELIHIKNDIHLEGPPDWGLQYDDDEFADLDLDVLEVEPESCWDKERNMIMAGTQPQASRFVILVRLRHRDDTPWDFFMALALNAGGRKVEATPHMADVLGKRCASSGSLNLEMTLEPIPARPSMFNIKPTKMKEKPKNTVDITDRLKFIKLAAEMTKANSELVKAESELKGLEQQMDTAVSRFSEIDSGIAEVASEIRRLEERLEMLSTEKVRAMENIPRLQERKAEVLQASSNALEDRTSAQQHWDALSDREYDKSRWGENTTKGWAPLVWACERGDPGVVELLVWNGANPSLRDDAGNTPLASATANGNIEVVRELLTHGADVNAWTSRDGGTTALHVAVRERPSLPMVQLLLSAGADARIKNHRGSRPYESNRHADKEIIDLVRHAAIRGPTQSVFIPTKPPTSLSEPNGTDNTSPMTTTSSRDMHFSRTGSETTIATQESGGSVETIPSSPPIDISNAGTLFYPDANHGRRREEGHKSSKSRLSFLRRR</sequence>
<dbReference type="PROSITE" id="PS50297">
    <property type="entry name" value="ANK_REP_REGION"/>
    <property type="match status" value="3"/>
</dbReference>
<evidence type="ECO:0000313" key="6">
    <source>
        <dbReference type="Proteomes" id="UP001321760"/>
    </source>
</evidence>
<evidence type="ECO:0000256" key="1">
    <source>
        <dbReference type="PROSITE-ProRule" id="PRU00023"/>
    </source>
</evidence>
<dbReference type="InterPro" id="IPR036770">
    <property type="entry name" value="Ankyrin_rpt-contain_sf"/>
</dbReference>
<name>A0AAV9GK08_9PEZI</name>
<dbReference type="PANTHER" id="PTHR10622">
    <property type="entry name" value="HET DOMAIN-CONTAINING PROTEIN"/>
    <property type="match status" value="1"/>
</dbReference>
<dbReference type="Proteomes" id="UP001321760">
    <property type="component" value="Unassembled WGS sequence"/>
</dbReference>
<dbReference type="Pfam" id="PF12796">
    <property type="entry name" value="Ank_2"/>
    <property type="match status" value="1"/>
</dbReference>
<protein>
    <recommendedName>
        <fullName evidence="4">DUF8212 domain-containing protein</fullName>
    </recommendedName>
</protein>
<reference evidence="5" key="2">
    <citation type="submission" date="2023-05" db="EMBL/GenBank/DDBJ databases">
        <authorList>
            <consortium name="Lawrence Berkeley National Laboratory"/>
            <person name="Steindorff A."/>
            <person name="Hensen N."/>
            <person name="Bonometti L."/>
            <person name="Westerberg I."/>
            <person name="Brannstrom I.O."/>
            <person name="Guillou S."/>
            <person name="Cros-Aarteil S."/>
            <person name="Calhoun S."/>
            <person name="Haridas S."/>
            <person name="Kuo A."/>
            <person name="Mondo S."/>
            <person name="Pangilinan J."/>
            <person name="Riley R."/>
            <person name="Labutti K."/>
            <person name="Andreopoulos B."/>
            <person name="Lipzen A."/>
            <person name="Chen C."/>
            <person name="Yanf M."/>
            <person name="Daum C."/>
            <person name="Ng V."/>
            <person name="Clum A."/>
            <person name="Ohm R."/>
            <person name="Martin F."/>
            <person name="Silar P."/>
            <person name="Natvig D."/>
            <person name="Lalanne C."/>
            <person name="Gautier V."/>
            <person name="Ament-Velasquez S.L."/>
            <person name="Kruys A."/>
            <person name="Hutchinson M.I."/>
            <person name="Powell A.J."/>
            <person name="Barry K."/>
            <person name="Miller A.N."/>
            <person name="Grigoriev I.V."/>
            <person name="Debuchy R."/>
            <person name="Gladieux P."/>
            <person name="Thoren M.H."/>
            <person name="Johannesson H."/>
        </authorList>
    </citation>
    <scope>NUCLEOTIDE SEQUENCE</scope>
    <source>
        <strain evidence="5">PSN243</strain>
    </source>
</reference>
<evidence type="ECO:0000256" key="3">
    <source>
        <dbReference type="SAM" id="MobiDB-lite"/>
    </source>
</evidence>
<comment type="caution">
    <text evidence="5">The sequence shown here is derived from an EMBL/GenBank/DDBJ whole genome shotgun (WGS) entry which is preliminary data.</text>
</comment>
<evidence type="ECO:0000256" key="2">
    <source>
        <dbReference type="SAM" id="Coils"/>
    </source>
</evidence>
<reference evidence="5" key="1">
    <citation type="journal article" date="2023" name="Mol. Phylogenet. Evol.">
        <title>Genome-scale phylogeny and comparative genomics of the fungal order Sordariales.</title>
        <authorList>
            <person name="Hensen N."/>
            <person name="Bonometti L."/>
            <person name="Westerberg I."/>
            <person name="Brannstrom I.O."/>
            <person name="Guillou S."/>
            <person name="Cros-Aarteil S."/>
            <person name="Calhoun S."/>
            <person name="Haridas S."/>
            <person name="Kuo A."/>
            <person name="Mondo S."/>
            <person name="Pangilinan J."/>
            <person name="Riley R."/>
            <person name="LaButti K."/>
            <person name="Andreopoulos B."/>
            <person name="Lipzen A."/>
            <person name="Chen C."/>
            <person name="Yan M."/>
            <person name="Daum C."/>
            <person name="Ng V."/>
            <person name="Clum A."/>
            <person name="Steindorff A."/>
            <person name="Ohm R.A."/>
            <person name="Martin F."/>
            <person name="Silar P."/>
            <person name="Natvig D.O."/>
            <person name="Lalanne C."/>
            <person name="Gautier V."/>
            <person name="Ament-Velasquez S.L."/>
            <person name="Kruys A."/>
            <person name="Hutchinson M.I."/>
            <person name="Powell A.J."/>
            <person name="Barry K."/>
            <person name="Miller A.N."/>
            <person name="Grigoriev I.V."/>
            <person name="Debuchy R."/>
            <person name="Gladieux P."/>
            <person name="Hiltunen Thoren M."/>
            <person name="Johannesson H."/>
        </authorList>
    </citation>
    <scope>NUCLEOTIDE SEQUENCE</scope>
    <source>
        <strain evidence="5">PSN243</strain>
    </source>
</reference>
<dbReference type="EMBL" id="MU865947">
    <property type="protein sequence ID" value="KAK4447770.1"/>
    <property type="molecule type" value="Genomic_DNA"/>
</dbReference>
<proteinExistence type="predicted"/>
<gene>
    <name evidence="5" type="ORF">QBC34DRAFT_439720</name>
</gene>
<dbReference type="Pfam" id="PF26640">
    <property type="entry name" value="DUF8212"/>
    <property type="match status" value="1"/>
</dbReference>
<keyword evidence="2" id="KW-0175">Coiled coil</keyword>
<feature type="compositionally biased region" description="Basic and acidic residues" evidence="3">
    <location>
        <begin position="844"/>
        <end position="854"/>
    </location>
</feature>
<keyword evidence="1" id="KW-0040">ANK repeat</keyword>